<sequence>MFLLTNTHCTIDGEGLVIVSQKELHLDYTHKQRGIFSSLLAYMHNPRDLVSYTPIIFVTIAMFVGTSWQLFLPKSDPARYQCYALSFWFGGDALKRLPVKQCAFLQGSILQAPFHMLPLEYPPLTLIPFSLALLAPLSYYQFVFAFLMSLVAFLIYWLLLRYGPRNSALTCAFYLLIGAIATTQVRFDILPAALTLVALIAAERRHWTMAYFALAIGTLLKLYPLLLLPAFFIAEQRALGRFHRPPTGLKPRDIPRQLWLTLREFRRWSWRNCLLFLACLVVLTSGFALLNFDGAVLSQLSYFFKRPLQVEASGSSLLWLASRFGVSFRVVYDFGSLNMDSALGDIVSKLSTLGLVLGYAYTLYLQWRGRLSLGQTLIALHLVFITTGKVFSPQYLIWLLPLLAYVYSAEGLWLFCWGTISALTTFIYAYLYSRSPDIMQVPGFFEWVALRNLLFVLLTLAYLANWFRIRETQHITETQVLRS</sequence>
<feature type="transmembrane region" description="Helical" evidence="8">
    <location>
        <begin position="346"/>
        <end position="365"/>
    </location>
</feature>
<feature type="transmembrane region" description="Helical" evidence="8">
    <location>
        <begin position="444"/>
        <end position="464"/>
    </location>
</feature>
<feature type="transmembrane region" description="Helical" evidence="8">
    <location>
        <begin position="139"/>
        <end position="160"/>
    </location>
</feature>
<keyword evidence="4 8" id="KW-0812">Transmembrane</keyword>
<evidence type="ECO:0000256" key="5">
    <source>
        <dbReference type="ARBA" id="ARBA00022989"/>
    </source>
</evidence>
<dbReference type="EMBL" id="BNJG01000001">
    <property type="protein sequence ID" value="GHO55558.1"/>
    <property type="molecule type" value="Genomic_DNA"/>
</dbReference>
<keyword evidence="5 8" id="KW-1133">Transmembrane helix</keyword>
<name>A0ABQ3URY7_9CHLR</name>
<evidence type="ECO:0000256" key="8">
    <source>
        <dbReference type="SAM" id="Phobius"/>
    </source>
</evidence>
<feature type="transmembrane region" description="Helical" evidence="8">
    <location>
        <begin position="172"/>
        <end position="202"/>
    </location>
</feature>
<evidence type="ECO:0000256" key="7">
    <source>
        <dbReference type="ARBA" id="ARBA00024033"/>
    </source>
</evidence>
<feature type="transmembrane region" description="Helical" evidence="8">
    <location>
        <begin position="49"/>
        <end position="71"/>
    </location>
</feature>
<keyword evidence="3" id="KW-0808">Transferase</keyword>
<evidence type="ECO:0008006" key="11">
    <source>
        <dbReference type="Google" id="ProtNLM"/>
    </source>
</evidence>
<evidence type="ECO:0000256" key="2">
    <source>
        <dbReference type="ARBA" id="ARBA00022475"/>
    </source>
</evidence>
<dbReference type="Pfam" id="PF09594">
    <property type="entry name" value="GT87"/>
    <property type="match status" value="1"/>
</dbReference>
<gene>
    <name evidence="9" type="ORF">KSB_40330</name>
</gene>
<accession>A0ABQ3URY7</accession>
<feature type="transmembrane region" description="Helical" evidence="8">
    <location>
        <begin position="208"/>
        <end position="234"/>
    </location>
</feature>
<keyword evidence="6 8" id="KW-0472">Membrane</keyword>
<proteinExistence type="inferred from homology"/>
<evidence type="ECO:0000256" key="6">
    <source>
        <dbReference type="ARBA" id="ARBA00023136"/>
    </source>
</evidence>
<evidence type="ECO:0000313" key="9">
    <source>
        <dbReference type="EMBL" id="GHO55558.1"/>
    </source>
</evidence>
<protein>
    <recommendedName>
        <fullName evidence="11">DUF2029 domain-containing protein</fullName>
    </recommendedName>
</protein>
<organism evidence="9 10">
    <name type="scientific">Ktedonobacter robiniae</name>
    <dbReference type="NCBI Taxonomy" id="2778365"/>
    <lineage>
        <taxon>Bacteria</taxon>
        <taxon>Bacillati</taxon>
        <taxon>Chloroflexota</taxon>
        <taxon>Ktedonobacteria</taxon>
        <taxon>Ktedonobacterales</taxon>
        <taxon>Ktedonobacteraceae</taxon>
        <taxon>Ktedonobacter</taxon>
    </lineage>
</organism>
<comment type="subcellular location">
    <subcellularLocation>
        <location evidence="1">Cell membrane</location>
        <topology evidence="1">Multi-pass membrane protein</topology>
    </subcellularLocation>
</comment>
<evidence type="ECO:0000256" key="1">
    <source>
        <dbReference type="ARBA" id="ARBA00004651"/>
    </source>
</evidence>
<reference evidence="9 10" key="1">
    <citation type="journal article" date="2021" name="Int. J. Syst. Evol. Microbiol.">
        <title>Reticulibacter mediterranei gen. nov., sp. nov., within the new family Reticulibacteraceae fam. nov., and Ktedonospora formicarum gen. nov., sp. nov., Ktedonobacter robiniae sp. nov., Dictyobacter formicarum sp. nov. and Dictyobacter arantiisoli sp. nov., belonging to the class Ktedonobacteria.</title>
        <authorList>
            <person name="Yabe S."/>
            <person name="Zheng Y."/>
            <person name="Wang C.M."/>
            <person name="Sakai Y."/>
            <person name="Abe K."/>
            <person name="Yokota A."/>
            <person name="Donadio S."/>
            <person name="Cavaletti L."/>
            <person name="Monciardini P."/>
        </authorList>
    </citation>
    <scope>NUCLEOTIDE SEQUENCE [LARGE SCALE GENOMIC DNA]</scope>
    <source>
        <strain evidence="9 10">SOSP1-30</strain>
    </source>
</reference>
<feature type="transmembrane region" description="Helical" evidence="8">
    <location>
        <begin position="273"/>
        <end position="292"/>
    </location>
</feature>
<keyword evidence="2" id="KW-1003">Cell membrane</keyword>
<evidence type="ECO:0000256" key="3">
    <source>
        <dbReference type="ARBA" id="ARBA00022679"/>
    </source>
</evidence>
<dbReference type="InterPro" id="IPR018584">
    <property type="entry name" value="GT87"/>
</dbReference>
<feature type="transmembrane region" description="Helical" evidence="8">
    <location>
        <begin position="377"/>
        <end position="400"/>
    </location>
</feature>
<comment type="caution">
    <text evidence="9">The sequence shown here is derived from an EMBL/GenBank/DDBJ whole genome shotgun (WGS) entry which is preliminary data.</text>
</comment>
<evidence type="ECO:0000256" key="4">
    <source>
        <dbReference type="ARBA" id="ARBA00022692"/>
    </source>
</evidence>
<keyword evidence="10" id="KW-1185">Reference proteome</keyword>
<dbReference type="Proteomes" id="UP000654345">
    <property type="component" value="Unassembled WGS sequence"/>
</dbReference>
<comment type="similarity">
    <text evidence="7">Belongs to the glycosyltransferase 87 family.</text>
</comment>
<evidence type="ECO:0000313" key="10">
    <source>
        <dbReference type="Proteomes" id="UP000654345"/>
    </source>
</evidence>
<feature type="transmembrane region" description="Helical" evidence="8">
    <location>
        <begin position="412"/>
        <end position="432"/>
    </location>
</feature>